<dbReference type="SMART" id="SM00563">
    <property type="entry name" value="PlsC"/>
    <property type="match status" value="1"/>
</dbReference>
<dbReference type="RefSeq" id="WP_319844897.1">
    <property type="nucleotide sequence ID" value="NZ_JAXAFJ010000007.1"/>
</dbReference>
<keyword evidence="7" id="KW-1185">Reference proteome</keyword>
<keyword evidence="2" id="KW-0808">Transferase</keyword>
<dbReference type="SUPFAM" id="SSF69593">
    <property type="entry name" value="Glycerol-3-phosphate (1)-acyltransferase"/>
    <property type="match status" value="1"/>
</dbReference>
<comment type="pathway">
    <text evidence="1">Lipid metabolism.</text>
</comment>
<feature type="domain" description="Phospholipid/glycerol acyltransferase" evidence="5">
    <location>
        <begin position="70"/>
        <end position="184"/>
    </location>
</feature>
<dbReference type="Proteomes" id="UP001274321">
    <property type="component" value="Unassembled WGS sequence"/>
</dbReference>
<dbReference type="PANTHER" id="PTHR10434">
    <property type="entry name" value="1-ACYL-SN-GLYCEROL-3-PHOSPHATE ACYLTRANSFERASE"/>
    <property type="match status" value="1"/>
</dbReference>
<dbReference type="CDD" id="cd07989">
    <property type="entry name" value="LPLAT_AGPAT-like"/>
    <property type="match status" value="1"/>
</dbReference>
<keyword evidence="4" id="KW-1133">Transmembrane helix</keyword>
<comment type="caution">
    <text evidence="6">The sequence shown here is derived from an EMBL/GenBank/DDBJ whole genome shotgun (WGS) entry which is preliminary data.</text>
</comment>
<evidence type="ECO:0000256" key="1">
    <source>
        <dbReference type="ARBA" id="ARBA00005189"/>
    </source>
</evidence>
<evidence type="ECO:0000256" key="4">
    <source>
        <dbReference type="SAM" id="Phobius"/>
    </source>
</evidence>
<accession>A0ABU4RQ92</accession>
<gene>
    <name evidence="6" type="ORF">SCD90_11915</name>
</gene>
<sequence>MTAFRSFLFSAVFYLLIMVMAVLALPFLATPGGSRAVARVWSRLSLWALRVITGLKVEVRGLENLPEAGGLIAAKHQSALETFALVPYVGDFAFILKRELLRLPFFGWYATRAGMIGVDRSAGASALRKMVSDSRDAVAEGRRVIIFPEGTRQAPGDAPDYKPGIAQLYAKLNTSCIPVAVNTGLFWPRGSSLRHPGTAVIEFLEPIPPGLDSRTFRAVLQESIETATARLLAEAAPHGVPYTPASESPPAA</sequence>
<evidence type="ECO:0000256" key="2">
    <source>
        <dbReference type="ARBA" id="ARBA00022679"/>
    </source>
</evidence>
<evidence type="ECO:0000259" key="5">
    <source>
        <dbReference type="SMART" id="SM00563"/>
    </source>
</evidence>
<proteinExistence type="predicted"/>
<keyword evidence="4" id="KW-0472">Membrane</keyword>
<reference evidence="6 7" key="1">
    <citation type="submission" date="2023-11" db="EMBL/GenBank/DDBJ databases">
        <authorList>
            <person name="Bao R."/>
        </authorList>
    </citation>
    <scope>NUCLEOTIDE SEQUENCE [LARGE SCALE GENOMIC DNA]</scope>
    <source>
        <strain evidence="6 7">PJ23</strain>
    </source>
</reference>
<organism evidence="6 7">
    <name type="scientific">Terrihabitans rhizophilus</name>
    <dbReference type="NCBI Taxonomy" id="3092662"/>
    <lineage>
        <taxon>Bacteria</taxon>
        <taxon>Pseudomonadati</taxon>
        <taxon>Pseudomonadota</taxon>
        <taxon>Alphaproteobacteria</taxon>
        <taxon>Hyphomicrobiales</taxon>
        <taxon>Terrihabitans</taxon>
    </lineage>
</organism>
<protein>
    <submittedName>
        <fullName evidence="6">Lysophospholipid acyltransferase family protein</fullName>
    </submittedName>
</protein>
<keyword evidence="3 6" id="KW-0012">Acyltransferase</keyword>
<evidence type="ECO:0000256" key="3">
    <source>
        <dbReference type="ARBA" id="ARBA00023315"/>
    </source>
</evidence>
<dbReference type="EMBL" id="JAXAFJ010000007">
    <property type="protein sequence ID" value="MDX6806771.1"/>
    <property type="molecule type" value="Genomic_DNA"/>
</dbReference>
<dbReference type="InterPro" id="IPR002123">
    <property type="entry name" value="Plipid/glycerol_acylTrfase"/>
</dbReference>
<dbReference type="Pfam" id="PF01553">
    <property type="entry name" value="Acyltransferase"/>
    <property type="match status" value="1"/>
</dbReference>
<evidence type="ECO:0000313" key="7">
    <source>
        <dbReference type="Proteomes" id="UP001274321"/>
    </source>
</evidence>
<feature type="transmembrane region" description="Helical" evidence="4">
    <location>
        <begin position="7"/>
        <end position="29"/>
    </location>
</feature>
<evidence type="ECO:0000313" key="6">
    <source>
        <dbReference type="EMBL" id="MDX6806771.1"/>
    </source>
</evidence>
<name>A0ABU4RQ92_9HYPH</name>
<dbReference type="PANTHER" id="PTHR10434:SF40">
    <property type="entry name" value="1-ACYL-SN-GLYCEROL-3-PHOSPHATE ACYLTRANSFERASE"/>
    <property type="match status" value="1"/>
</dbReference>
<keyword evidence="4" id="KW-0812">Transmembrane</keyword>
<dbReference type="GO" id="GO:0016746">
    <property type="term" value="F:acyltransferase activity"/>
    <property type="evidence" value="ECO:0007669"/>
    <property type="project" value="UniProtKB-KW"/>
</dbReference>